<name>C8RZK3_9RHOB</name>
<dbReference type="Proteomes" id="UP000010121">
    <property type="component" value="Unassembled WGS sequence"/>
</dbReference>
<dbReference type="PROSITE" id="PS51257">
    <property type="entry name" value="PROKAR_LIPOPROTEIN"/>
    <property type="match status" value="1"/>
</dbReference>
<dbReference type="RefSeq" id="WP_008029113.1">
    <property type="nucleotide sequence ID" value="NZ_ACYY01000006.1"/>
</dbReference>
<evidence type="ECO:0000313" key="3">
    <source>
        <dbReference type="Proteomes" id="UP000010121"/>
    </source>
</evidence>
<reference evidence="2 3" key="1">
    <citation type="submission" date="2009-08" db="EMBL/GenBank/DDBJ databases">
        <title>The draft genome of Rhodobacter sp. SW2.</title>
        <authorList>
            <consortium name="US DOE Joint Genome Institute (JGI-PGF)"/>
            <person name="Lucas S."/>
            <person name="Copeland A."/>
            <person name="Lapidus A."/>
            <person name="Glavina del Rio T."/>
            <person name="Tice H."/>
            <person name="Bruce D."/>
            <person name="Goodwin L."/>
            <person name="Pitluck S."/>
            <person name="Larimer F."/>
            <person name="Land M.L."/>
            <person name="Hauser L."/>
            <person name="Emerson D."/>
        </authorList>
    </citation>
    <scope>NUCLEOTIDE SEQUENCE [LARGE SCALE GENOMIC DNA]</scope>
    <source>
        <strain evidence="2 3">SW2</strain>
    </source>
</reference>
<feature type="signal peptide" evidence="1">
    <location>
        <begin position="1"/>
        <end position="21"/>
    </location>
</feature>
<protein>
    <recommendedName>
        <fullName evidence="4">Lipoprotein</fullName>
    </recommendedName>
</protein>
<dbReference type="STRING" id="371731.Rsw2DRAFT_1231"/>
<accession>C8RZK3</accession>
<evidence type="ECO:0008006" key="4">
    <source>
        <dbReference type="Google" id="ProtNLM"/>
    </source>
</evidence>
<gene>
    <name evidence="2" type="ORF">Rsw2DRAFT_1231</name>
</gene>
<dbReference type="EMBL" id="ACYY01000006">
    <property type="protein sequence ID" value="EEW25800.1"/>
    <property type="molecule type" value="Genomic_DNA"/>
</dbReference>
<proteinExistence type="predicted"/>
<dbReference type="AlphaFoldDB" id="C8RZK3"/>
<comment type="caution">
    <text evidence="2">The sequence shown here is derived from an EMBL/GenBank/DDBJ whole genome shotgun (WGS) entry which is preliminary data.</text>
</comment>
<organism evidence="2 3">
    <name type="scientific">Rhodobacter ferrooxidans</name>
    <dbReference type="NCBI Taxonomy" id="371731"/>
    <lineage>
        <taxon>Bacteria</taxon>
        <taxon>Pseudomonadati</taxon>
        <taxon>Pseudomonadota</taxon>
        <taxon>Alphaproteobacteria</taxon>
        <taxon>Rhodobacterales</taxon>
        <taxon>Rhodobacter group</taxon>
        <taxon>Rhodobacter</taxon>
    </lineage>
</organism>
<keyword evidence="3" id="KW-1185">Reference proteome</keyword>
<evidence type="ECO:0000256" key="1">
    <source>
        <dbReference type="SAM" id="SignalP"/>
    </source>
</evidence>
<evidence type="ECO:0000313" key="2">
    <source>
        <dbReference type="EMBL" id="EEW25800.1"/>
    </source>
</evidence>
<keyword evidence="1" id="KW-0732">Signal</keyword>
<feature type="chain" id="PRO_5002989742" description="Lipoprotein" evidence="1">
    <location>
        <begin position="22"/>
        <end position="155"/>
    </location>
</feature>
<sequence length="155" mass="16052">MTRRGLLATLLAAALATPATAGCLFFCDDAGKPLPADKALASFTADLGAPLPTGVDLLALYEGGFNDRFGQVKLRASLEGRDALLALIVPPGGQFAPLNGQQLEIIKAPGWDPLSHPDLTVAAGRLGRFATTHVALAADPSDPALTLIYITAFET</sequence>